<dbReference type="AlphaFoldDB" id="A0A348AGG9"/>
<evidence type="ECO:0000256" key="5">
    <source>
        <dbReference type="ARBA" id="ARBA00022989"/>
    </source>
</evidence>
<evidence type="ECO:0000256" key="1">
    <source>
        <dbReference type="ARBA" id="ARBA00004651"/>
    </source>
</evidence>
<evidence type="ECO:0000313" key="9">
    <source>
        <dbReference type="EMBL" id="BBB90167.1"/>
    </source>
</evidence>
<keyword evidence="6 7" id="KW-0472">Membrane</keyword>
<dbReference type="EMBL" id="AP018449">
    <property type="protein sequence ID" value="BBB90167.1"/>
    <property type="molecule type" value="Genomic_DNA"/>
</dbReference>
<feature type="domain" description="Glycine transporter" evidence="8">
    <location>
        <begin position="6"/>
        <end position="79"/>
    </location>
</feature>
<dbReference type="PANTHER" id="PTHR30506:SF3">
    <property type="entry name" value="UPF0126 INNER MEMBRANE PROTEIN YADS-RELATED"/>
    <property type="match status" value="1"/>
</dbReference>
<feature type="domain" description="Glycine transporter" evidence="8">
    <location>
        <begin position="92"/>
        <end position="165"/>
    </location>
</feature>
<proteinExistence type="inferred from homology"/>
<evidence type="ECO:0000256" key="7">
    <source>
        <dbReference type="SAM" id="Phobius"/>
    </source>
</evidence>
<dbReference type="PANTHER" id="PTHR30506">
    <property type="entry name" value="INNER MEMBRANE PROTEIN"/>
    <property type="match status" value="1"/>
</dbReference>
<feature type="transmembrane region" description="Helical" evidence="7">
    <location>
        <begin position="6"/>
        <end position="24"/>
    </location>
</feature>
<organism evidence="9 10">
    <name type="scientific">Methylomusa anaerophila</name>
    <dbReference type="NCBI Taxonomy" id="1930071"/>
    <lineage>
        <taxon>Bacteria</taxon>
        <taxon>Bacillati</taxon>
        <taxon>Bacillota</taxon>
        <taxon>Negativicutes</taxon>
        <taxon>Selenomonadales</taxon>
        <taxon>Sporomusaceae</taxon>
        <taxon>Methylomusa</taxon>
    </lineage>
</organism>
<dbReference type="KEGG" id="mana:MAMMFC1_00815"/>
<accession>A0A348AGG9</accession>
<feature type="transmembrane region" description="Helical" evidence="7">
    <location>
        <begin position="116"/>
        <end position="138"/>
    </location>
</feature>
<comment type="similarity">
    <text evidence="2">Belongs to the UPF0126 family.</text>
</comment>
<dbReference type="Proteomes" id="UP000276437">
    <property type="component" value="Chromosome"/>
</dbReference>
<dbReference type="Pfam" id="PF03458">
    <property type="entry name" value="Gly_transporter"/>
    <property type="match status" value="2"/>
</dbReference>
<keyword evidence="5 7" id="KW-1133">Transmembrane helix</keyword>
<dbReference type="RefSeq" id="WP_126306691.1">
    <property type="nucleotide sequence ID" value="NZ_AP018449.1"/>
</dbReference>
<feature type="transmembrane region" description="Helical" evidence="7">
    <location>
        <begin position="150"/>
        <end position="167"/>
    </location>
</feature>
<evidence type="ECO:0000256" key="3">
    <source>
        <dbReference type="ARBA" id="ARBA00022475"/>
    </source>
</evidence>
<feature type="transmembrane region" description="Helical" evidence="7">
    <location>
        <begin position="31"/>
        <end position="52"/>
    </location>
</feature>
<evidence type="ECO:0000313" key="10">
    <source>
        <dbReference type="Proteomes" id="UP000276437"/>
    </source>
</evidence>
<keyword evidence="4 7" id="KW-0812">Transmembrane</keyword>
<name>A0A348AGG9_9FIRM</name>
<evidence type="ECO:0000256" key="4">
    <source>
        <dbReference type="ARBA" id="ARBA00022692"/>
    </source>
</evidence>
<keyword evidence="3" id="KW-1003">Cell membrane</keyword>
<protein>
    <recommendedName>
        <fullName evidence="8">Glycine transporter domain-containing protein</fullName>
    </recommendedName>
</protein>
<feature type="transmembrane region" description="Helical" evidence="7">
    <location>
        <begin position="64"/>
        <end position="83"/>
    </location>
</feature>
<dbReference type="GO" id="GO:0005886">
    <property type="term" value="C:plasma membrane"/>
    <property type="evidence" value="ECO:0007669"/>
    <property type="project" value="UniProtKB-SubCell"/>
</dbReference>
<dbReference type="InterPro" id="IPR005115">
    <property type="entry name" value="Gly_transporter"/>
</dbReference>
<evidence type="ECO:0000256" key="6">
    <source>
        <dbReference type="ARBA" id="ARBA00023136"/>
    </source>
</evidence>
<comment type="subcellular location">
    <subcellularLocation>
        <location evidence="1">Cell membrane</location>
        <topology evidence="1">Multi-pass membrane protein</topology>
    </subcellularLocation>
</comment>
<reference evidence="9 10" key="1">
    <citation type="journal article" date="2018" name="Int. J. Syst. Evol. Microbiol.">
        <title>Methylomusa anaerophila gen. nov., sp. nov., an anaerobic methanol-utilizing bacterium isolated from a microbial fuel cell.</title>
        <authorList>
            <person name="Amano N."/>
            <person name="Yamamuro A."/>
            <person name="Miyahara M."/>
            <person name="Kouzuma A."/>
            <person name="Abe T."/>
            <person name="Watanabe K."/>
        </authorList>
    </citation>
    <scope>NUCLEOTIDE SEQUENCE [LARGE SCALE GENOMIC DNA]</scope>
    <source>
        <strain evidence="9 10">MMFC1</strain>
    </source>
</reference>
<dbReference type="OrthoDB" id="9791874at2"/>
<keyword evidence="10" id="KW-1185">Reference proteome</keyword>
<evidence type="ECO:0000256" key="2">
    <source>
        <dbReference type="ARBA" id="ARBA00008193"/>
    </source>
</evidence>
<sequence>MTAWNVFEIMGIVAFAVSGALTGIQKRVDIFGVLVLAVTTAVGGGIMRDVIIGNTPPLTFRDPTFFIISAIATIGVCFTYRWLDKFKHTIQIFDAIGLGAFTATSANLAIEHNLNTLFIVTTVAVITGIGGSVLRDVFVKEIPYVFRQEVYAITTIAGAISFYYAQFYFTGNIPLYLCFCITTGLRICCIMYGINFPVIGVNSGGRT</sequence>
<feature type="transmembrane region" description="Helical" evidence="7">
    <location>
        <begin position="173"/>
        <end position="194"/>
    </location>
</feature>
<gene>
    <name evidence="9" type="ORF">MAMMFC1_00815</name>
</gene>
<evidence type="ECO:0000259" key="8">
    <source>
        <dbReference type="Pfam" id="PF03458"/>
    </source>
</evidence>